<dbReference type="PROSITE" id="PS51257">
    <property type="entry name" value="PROKAR_LIPOPROTEIN"/>
    <property type="match status" value="1"/>
</dbReference>
<evidence type="ECO:0000256" key="2">
    <source>
        <dbReference type="ARBA" id="ARBA00007553"/>
    </source>
</evidence>
<keyword evidence="5" id="KW-0961">Cell wall biogenesis/degradation</keyword>
<dbReference type="EC" id="3.5.1.28" evidence="3"/>
<dbReference type="Pfam" id="PF01471">
    <property type="entry name" value="PG_binding_1"/>
    <property type="match status" value="1"/>
</dbReference>
<dbReference type="AlphaFoldDB" id="A0A974NFX6"/>
<keyword evidence="4" id="KW-0378">Hydrolase</keyword>
<keyword evidence="9" id="KW-1185">Reference proteome</keyword>
<dbReference type="GO" id="GO:0009254">
    <property type="term" value="P:peptidoglycan turnover"/>
    <property type="evidence" value="ECO:0007669"/>
    <property type="project" value="TreeGrafter"/>
</dbReference>
<dbReference type="InterPro" id="IPR002477">
    <property type="entry name" value="Peptidoglycan-bd-like"/>
</dbReference>
<comment type="catalytic activity">
    <reaction evidence="1">
        <text>Hydrolyzes the link between N-acetylmuramoyl residues and L-amino acid residues in certain cell-wall glycopeptides.</text>
        <dbReference type="EC" id="3.5.1.28"/>
    </reaction>
</comment>
<evidence type="ECO:0000313" key="9">
    <source>
        <dbReference type="Proteomes" id="UP000595278"/>
    </source>
</evidence>
<name>A0A974NFX6_9GAMM</name>
<feature type="domain" description="N-acetylmuramoyl-L-alanine amidase" evidence="7">
    <location>
        <begin position="23"/>
        <end position="164"/>
    </location>
</feature>
<dbReference type="Proteomes" id="UP000595278">
    <property type="component" value="Chromosome"/>
</dbReference>
<dbReference type="SMART" id="SM00644">
    <property type="entry name" value="Ami_2"/>
    <property type="match status" value="1"/>
</dbReference>
<dbReference type="Gene3D" id="3.40.80.10">
    <property type="entry name" value="Peptidoglycan recognition protein-like"/>
    <property type="match status" value="1"/>
</dbReference>
<evidence type="ECO:0000256" key="1">
    <source>
        <dbReference type="ARBA" id="ARBA00001561"/>
    </source>
</evidence>
<dbReference type="KEGG" id="eaz:JHT90_00835"/>
<proteinExistence type="inferred from homology"/>
<gene>
    <name evidence="8" type="ORF">JHT90_00835</name>
</gene>
<evidence type="ECO:0000256" key="4">
    <source>
        <dbReference type="ARBA" id="ARBA00022801"/>
    </source>
</evidence>
<evidence type="ECO:0000313" key="8">
    <source>
        <dbReference type="EMBL" id="QQP85840.1"/>
    </source>
</evidence>
<evidence type="ECO:0000259" key="7">
    <source>
        <dbReference type="SMART" id="SM00644"/>
    </source>
</evidence>
<dbReference type="InterPro" id="IPR036365">
    <property type="entry name" value="PGBD-like_sf"/>
</dbReference>
<dbReference type="RefSeq" id="WP_201092947.1">
    <property type="nucleotide sequence ID" value="NZ_CP067393.1"/>
</dbReference>
<dbReference type="InterPro" id="IPR036505">
    <property type="entry name" value="Amidase/PGRP_sf"/>
</dbReference>
<dbReference type="EMBL" id="CP067393">
    <property type="protein sequence ID" value="QQP85840.1"/>
    <property type="molecule type" value="Genomic_DNA"/>
</dbReference>
<dbReference type="GO" id="GO:0019867">
    <property type="term" value="C:outer membrane"/>
    <property type="evidence" value="ECO:0007669"/>
    <property type="project" value="TreeGrafter"/>
</dbReference>
<dbReference type="GO" id="GO:0009253">
    <property type="term" value="P:peptidoglycan catabolic process"/>
    <property type="evidence" value="ECO:0007669"/>
    <property type="project" value="InterPro"/>
</dbReference>
<feature type="chain" id="PRO_5037470536" description="N-acetylmuramoyl-L-alanine amidase" evidence="6">
    <location>
        <begin position="19"/>
        <end position="265"/>
    </location>
</feature>
<dbReference type="Pfam" id="PF01510">
    <property type="entry name" value="Amidase_2"/>
    <property type="match status" value="1"/>
</dbReference>
<dbReference type="PANTHER" id="PTHR30417">
    <property type="entry name" value="N-ACETYLMURAMOYL-L-ALANINE AMIDASE AMID"/>
    <property type="match status" value="1"/>
</dbReference>
<dbReference type="SUPFAM" id="SSF47090">
    <property type="entry name" value="PGBD-like"/>
    <property type="match status" value="1"/>
</dbReference>
<dbReference type="InterPro" id="IPR036366">
    <property type="entry name" value="PGBDSf"/>
</dbReference>
<accession>A0A974NFX6</accession>
<evidence type="ECO:0000256" key="3">
    <source>
        <dbReference type="ARBA" id="ARBA00011901"/>
    </source>
</evidence>
<reference evidence="8 9" key="1">
    <citation type="submission" date="2021-01" db="EMBL/GenBank/DDBJ databases">
        <title>Entomomonas sp. F2A isolated from a house cricket (Acheta domesticus).</title>
        <authorList>
            <person name="Spergser J."/>
            <person name="Busse H.-J."/>
        </authorList>
    </citation>
    <scope>NUCLEOTIDE SEQUENCE [LARGE SCALE GENOMIC DNA]</scope>
    <source>
        <strain evidence="8 9">F2A</strain>
    </source>
</reference>
<organism evidence="8 9">
    <name type="scientific">Entomomonas asaccharolytica</name>
    <dbReference type="NCBI Taxonomy" id="2785331"/>
    <lineage>
        <taxon>Bacteria</taxon>
        <taxon>Pseudomonadati</taxon>
        <taxon>Pseudomonadota</taxon>
        <taxon>Gammaproteobacteria</taxon>
        <taxon>Pseudomonadales</taxon>
        <taxon>Pseudomonadaceae</taxon>
        <taxon>Entomomonas</taxon>
    </lineage>
</organism>
<dbReference type="CDD" id="cd06583">
    <property type="entry name" value="PGRP"/>
    <property type="match status" value="1"/>
</dbReference>
<dbReference type="InterPro" id="IPR051206">
    <property type="entry name" value="NAMLAA_amidase_2"/>
</dbReference>
<evidence type="ECO:0000256" key="6">
    <source>
        <dbReference type="SAM" id="SignalP"/>
    </source>
</evidence>
<dbReference type="FunFam" id="3.40.80.10:FF:000003">
    <property type="entry name" value="N-acetylmuramoyl-L-alanine amidase"/>
    <property type="match status" value="1"/>
</dbReference>
<dbReference type="GO" id="GO:0008745">
    <property type="term" value="F:N-acetylmuramoyl-L-alanine amidase activity"/>
    <property type="evidence" value="ECO:0007669"/>
    <property type="project" value="UniProtKB-EC"/>
</dbReference>
<evidence type="ECO:0000256" key="5">
    <source>
        <dbReference type="ARBA" id="ARBA00023316"/>
    </source>
</evidence>
<keyword evidence="6" id="KW-0732">Signal</keyword>
<comment type="similarity">
    <text evidence="2">Belongs to the N-acetylmuramoyl-L-alanine amidase 2 family.</text>
</comment>
<feature type="signal peptide" evidence="6">
    <location>
        <begin position="1"/>
        <end position="18"/>
    </location>
</feature>
<dbReference type="InterPro" id="IPR002502">
    <property type="entry name" value="Amidase_domain"/>
</dbReference>
<dbReference type="PANTHER" id="PTHR30417:SF1">
    <property type="entry name" value="N-ACETYLMURAMOYL-L-ALANINE AMIDASE AMID"/>
    <property type="match status" value="1"/>
</dbReference>
<sequence>MKKLFLCFCLILLTACQSGLKINKDYQAVGQDSRVQYVVLHYTATDFNRSLYLLTKEPVSSHYLIEDQKGTIYQLVDEKNRAWHAGLSEWQGRTFLNSSSIGIEIVNEGFTEEAHGNIKWHPYSEAQIQSLILLLKDIKARYKLSAENILGHSDVAPLRKTDPGPLFPWRRLAKEGLAVWPNEQAVAAQKAVFDQQKLPDTGWVQEKLAIIGYAVPQTGLLDKPTVKVIKAFQMRYQPENVTGVVDSKTAALLVVVARKDFTTPK</sequence>
<protein>
    <recommendedName>
        <fullName evidence="3">N-acetylmuramoyl-L-alanine amidase</fullName>
        <ecNumber evidence="3">3.5.1.28</ecNumber>
    </recommendedName>
</protein>
<dbReference type="GO" id="GO:0071555">
    <property type="term" value="P:cell wall organization"/>
    <property type="evidence" value="ECO:0007669"/>
    <property type="project" value="UniProtKB-KW"/>
</dbReference>
<dbReference type="Gene3D" id="1.10.101.10">
    <property type="entry name" value="PGBD-like superfamily/PGBD"/>
    <property type="match status" value="1"/>
</dbReference>
<dbReference type="SUPFAM" id="SSF55846">
    <property type="entry name" value="N-acetylmuramoyl-L-alanine amidase-like"/>
    <property type="match status" value="1"/>
</dbReference>